<name>A0A7R9J455_TIMCA</name>
<reference evidence="7" key="1">
    <citation type="submission" date="2020-11" db="EMBL/GenBank/DDBJ databases">
        <authorList>
            <person name="Tran Van P."/>
        </authorList>
    </citation>
    <scope>NUCLEOTIDE SEQUENCE</scope>
</reference>
<dbReference type="GO" id="GO:0005737">
    <property type="term" value="C:cytoplasm"/>
    <property type="evidence" value="ECO:0007669"/>
    <property type="project" value="InterPro"/>
</dbReference>
<evidence type="ECO:0000256" key="1">
    <source>
        <dbReference type="ARBA" id="ARBA00023015"/>
    </source>
</evidence>
<evidence type="ECO:0000256" key="2">
    <source>
        <dbReference type="ARBA" id="ARBA00023125"/>
    </source>
</evidence>
<dbReference type="SMART" id="SM00091">
    <property type="entry name" value="PAS"/>
    <property type="match status" value="1"/>
</dbReference>
<feature type="compositionally biased region" description="Low complexity" evidence="5">
    <location>
        <begin position="293"/>
        <end position="302"/>
    </location>
</feature>
<protein>
    <submittedName>
        <fullName evidence="7">(California timema) hypothetical protein</fullName>
    </submittedName>
</protein>
<feature type="compositionally biased region" description="Low complexity" evidence="5">
    <location>
        <begin position="311"/>
        <end position="322"/>
    </location>
</feature>
<dbReference type="Gene3D" id="3.30.450.20">
    <property type="entry name" value="PAS domain"/>
    <property type="match status" value="2"/>
</dbReference>
<keyword evidence="1" id="KW-0805">Transcription regulation</keyword>
<evidence type="ECO:0000256" key="4">
    <source>
        <dbReference type="ARBA" id="ARBA00023242"/>
    </source>
</evidence>
<dbReference type="InterPro" id="IPR001067">
    <property type="entry name" value="Nuc_translocat"/>
</dbReference>
<feature type="region of interest" description="Disordered" evidence="5">
    <location>
        <begin position="283"/>
        <end position="326"/>
    </location>
</feature>
<dbReference type="InterPro" id="IPR035965">
    <property type="entry name" value="PAS-like_dom_sf"/>
</dbReference>
<dbReference type="EMBL" id="OE180863">
    <property type="protein sequence ID" value="CAD7572136.1"/>
    <property type="molecule type" value="Genomic_DNA"/>
</dbReference>
<dbReference type="GO" id="GO:0003677">
    <property type="term" value="F:DNA binding"/>
    <property type="evidence" value="ECO:0007669"/>
    <property type="project" value="UniProtKB-KW"/>
</dbReference>
<evidence type="ECO:0000256" key="5">
    <source>
        <dbReference type="SAM" id="MobiDB-lite"/>
    </source>
</evidence>
<dbReference type="GO" id="GO:0003700">
    <property type="term" value="F:DNA-binding transcription factor activity"/>
    <property type="evidence" value="ECO:0007669"/>
    <property type="project" value="InterPro"/>
</dbReference>
<accession>A0A7R9J455</accession>
<dbReference type="AlphaFoldDB" id="A0A7R9J455"/>
<dbReference type="GO" id="GO:0045944">
    <property type="term" value="P:positive regulation of transcription by RNA polymerase II"/>
    <property type="evidence" value="ECO:0007669"/>
    <property type="project" value="UniProtKB-ARBA"/>
</dbReference>
<evidence type="ECO:0000313" key="7">
    <source>
        <dbReference type="EMBL" id="CAD7572136.1"/>
    </source>
</evidence>
<evidence type="ECO:0000256" key="3">
    <source>
        <dbReference type="ARBA" id="ARBA00023163"/>
    </source>
</evidence>
<evidence type="ECO:0000259" key="6">
    <source>
        <dbReference type="PROSITE" id="PS50112"/>
    </source>
</evidence>
<keyword evidence="3" id="KW-0804">Transcription</keyword>
<dbReference type="InterPro" id="IPR000014">
    <property type="entry name" value="PAS"/>
</dbReference>
<keyword evidence="2" id="KW-0238">DNA-binding</keyword>
<feature type="domain" description="PAS" evidence="6">
    <location>
        <begin position="81"/>
        <end position="130"/>
    </location>
</feature>
<dbReference type="SUPFAM" id="SSF55785">
    <property type="entry name" value="PYP-like sensor domain (PAS domain)"/>
    <property type="match status" value="1"/>
</dbReference>
<dbReference type="PROSITE" id="PS50112">
    <property type="entry name" value="PAS"/>
    <property type="match status" value="1"/>
</dbReference>
<dbReference type="GO" id="GO:0005667">
    <property type="term" value="C:transcription regulator complex"/>
    <property type="evidence" value="ECO:0007669"/>
    <property type="project" value="InterPro"/>
</dbReference>
<dbReference type="Pfam" id="PF14598">
    <property type="entry name" value="PAS_11"/>
    <property type="match status" value="1"/>
</dbReference>
<organism evidence="7">
    <name type="scientific">Timema californicum</name>
    <name type="common">California timema</name>
    <name type="synonym">Walking stick</name>
    <dbReference type="NCBI Taxonomy" id="61474"/>
    <lineage>
        <taxon>Eukaryota</taxon>
        <taxon>Metazoa</taxon>
        <taxon>Ecdysozoa</taxon>
        <taxon>Arthropoda</taxon>
        <taxon>Hexapoda</taxon>
        <taxon>Insecta</taxon>
        <taxon>Pterygota</taxon>
        <taxon>Neoptera</taxon>
        <taxon>Polyneoptera</taxon>
        <taxon>Phasmatodea</taxon>
        <taxon>Timematodea</taxon>
        <taxon>Timematoidea</taxon>
        <taxon>Timematidae</taxon>
        <taxon>Timema</taxon>
    </lineage>
</organism>
<dbReference type="GO" id="GO:0005634">
    <property type="term" value="C:nucleus"/>
    <property type="evidence" value="ECO:0007669"/>
    <property type="project" value="InterPro"/>
</dbReference>
<keyword evidence="4" id="KW-0539">Nucleus</keyword>
<dbReference type="CDD" id="cd00130">
    <property type="entry name" value="PAS"/>
    <property type="match status" value="1"/>
</dbReference>
<sequence>MFPDRKYSVIQCTGYLKSWAPAKMGLDEPEEGDGDSCNLSCLVAVGRLQPSITTSHHLLSPTSGRRPNVRPIQFISRHAMDGKFLFVDQRATLVLGFLPQELIGTSMYEYYQHEDIPHLAKSHKTVLQSPQKTTTQVCLSRSIKYTNTPWRKPAIEPLAYNLSRRATCPEEGILAKCYQDRRDEQRVLRRGGETSNVSSGGEERRAMGFQEGKKIKTLIEQLALLTESKVVDSSAVRSAAPNQSQESFDFFSQSNGGREIQRLISTHMEVSKIGRQIAEEALDSQRKGEDYSPDSSPSPDTDVGGQTRVTSIESPNSLSNSSDTTLHQVHQTVLHQPNHKDIDTTTPLFSNIRNNVQLSEANASGIDPDDEMMEMMTNTVLPPESPNPSNDGNDEAAMAVIMSLLEADAGLGGPVDFSGLPWPLP</sequence>
<gene>
    <name evidence="7" type="ORF">TCMB3V08_LOCUS4792</name>
</gene>
<dbReference type="InterPro" id="IPR050933">
    <property type="entry name" value="Circadian_TF"/>
</dbReference>
<dbReference type="PANTHER" id="PTHR23042">
    <property type="entry name" value="CIRCADIAN PROTEIN CLOCK/ARNT/BMAL/PAS"/>
    <property type="match status" value="1"/>
</dbReference>
<proteinExistence type="predicted"/>
<dbReference type="PRINTS" id="PR00785">
    <property type="entry name" value="NCTRNSLOCATR"/>
</dbReference>